<proteinExistence type="predicted"/>
<dbReference type="EMBL" id="JBHSAS010000006">
    <property type="protein sequence ID" value="MFC4027110.1"/>
    <property type="molecule type" value="Genomic_DNA"/>
</dbReference>
<sequence length="294" mass="33831">MDLKNFTYLLEHPEEVSPQDTRALEDVLMSTPYFQAARAIRLKGLKDAESPSYNSALRKTAAFTTDREILFEYISSINFNQNRIANQIKEQEDKLYNLEVTEPIQVLGKKSMAIGEAIQMKQDESDKVMDPELFERSKFQNKTEAQGEPDKKDEPEDQLKIGQPLQFNNAESHSFSEWLRLTSAQPLQDKKQEEEEDQPENVQKKFDLIDRFISKNPKIKPTKAAPKASVPDLSTPAPEALMTETLARVYLEQKNYKKAIQAYKILILKNPEKSGFFADQIRAVEKIQENNKDK</sequence>
<comment type="caution">
    <text evidence="3">The sequence shown here is derived from an EMBL/GenBank/DDBJ whole genome shotgun (WGS) entry which is preliminary data.</text>
</comment>
<evidence type="ECO:0000256" key="1">
    <source>
        <dbReference type="PROSITE-ProRule" id="PRU00339"/>
    </source>
</evidence>
<gene>
    <name evidence="3" type="ORF">ACFOS1_06810</name>
</gene>
<accession>A0ABV8H4P2</accession>
<keyword evidence="1" id="KW-0802">TPR repeat</keyword>
<organism evidence="3 4">
    <name type="scientific">Zunongwangia endophytica</name>
    <dbReference type="NCBI Taxonomy" id="1808945"/>
    <lineage>
        <taxon>Bacteria</taxon>
        <taxon>Pseudomonadati</taxon>
        <taxon>Bacteroidota</taxon>
        <taxon>Flavobacteriia</taxon>
        <taxon>Flavobacteriales</taxon>
        <taxon>Flavobacteriaceae</taxon>
        <taxon>Zunongwangia</taxon>
    </lineage>
</organism>
<name>A0ABV8H4P2_9FLAO</name>
<feature type="region of interest" description="Disordered" evidence="2">
    <location>
        <begin position="135"/>
        <end position="157"/>
    </location>
</feature>
<evidence type="ECO:0000256" key="2">
    <source>
        <dbReference type="SAM" id="MobiDB-lite"/>
    </source>
</evidence>
<dbReference type="Proteomes" id="UP001595793">
    <property type="component" value="Unassembled WGS sequence"/>
</dbReference>
<keyword evidence="4" id="KW-1185">Reference proteome</keyword>
<feature type="repeat" description="TPR" evidence="1">
    <location>
        <begin position="240"/>
        <end position="273"/>
    </location>
</feature>
<evidence type="ECO:0000313" key="4">
    <source>
        <dbReference type="Proteomes" id="UP001595793"/>
    </source>
</evidence>
<dbReference type="InterPro" id="IPR019734">
    <property type="entry name" value="TPR_rpt"/>
</dbReference>
<dbReference type="RefSeq" id="WP_290234953.1">
    <property type="nucleotide sequence ID" value="NZ_JAUFPZ010000002.1"/>
</dbReference>
<evidence type="ECO:0008006" key="5">
    <source>
        <dbReference type="Google" id="ProtNLM"/>
    </source>
</evidence>
<dbReference type="PROSITE" id="PS50005">
    <property type="entry name" value="TPR"/>
    <property type="match status" value="1"/>
</dbReference>
<protein>
    <recommendedName>
        <fullName evidence="5">Tetratricopeptide repeat protein</fullName>
    </recommendedName>
</protein>
<evidence type="ECO:0000313" key="3">
    <source>
        <dbReference type="EMBL" id="MFC4027110.1"/>
    </source>
</evidence>
<feature type="compositionally biased region" description="Basic and acidic residues" evidence="2">
    <location>
        <begin position="148"/>
        <end position="157"/>
    </location>
</feature>
<reference evidence="4" key="1">
    <citation type="journal article" date="2019" name="Int. J. Syst. Evol. Microbiol.">
        <title>The Global Catalogue of Microorganisms (GCM) 10K type strain sequencing project: providing services to taxonomists for standard genome sequencing and annotation.</title>
        <authorList>
            <consortium name="The Broad Institute Genomics Platform"/>
            <consortium name="The Broad Institute Genome Sequencing Center for Infectious Disease"/>
            <person name="Wu L."/>
            <person name="Ma J."/>
        </authorList>
    </citation>
    <scope>NUCLEOTIDE SEQUENCE [LARGE SCALE GENOMIC DNA]</scope>
    <source>
        <strain evidence="4">CECT 9128</strain>
    </source>
</reference>